<name>A0A7E4VC53_PANRE</name>
<evidence type="ECO:0000313" key="1">
    <source>
        <dbReference type="Proteomes" id="UP000492821"/>
    </source>
</evidence>
<accession>A0A7E4VC53</accession>
<sequence length="70" mass="7907">METATRSWSKLKGLSVFQQYRHYSFVWRGPGPWAGAPVKRGTPRSTLKCSLVIRFQSMRLTGADGSLSQF</sequence>
<proteinExistence type="predicted"/>
<reference evidence="1" key="1">
    <citation type="journal article" date="2013" name="Genetics">
        <title>The draft genome and transcriptome of Panagrellus redivivus are shaped by the harsh demands of a free-living lifestyle.</title>
        <authorList>
            <person name="Srinivasan J."/>
            <person name="Dillman A.R."/>
            <person name="Macchietto M.G."/>
            <person name="Heikkinen L."/>
            <person name="Lakso M."/>
            <person name="Fracchia K.M."/>
            <person name="Antoshechkin I."/>
            <person name="Mortazavi A."/>
            <person name="Wong G."/>
            <person name="Sternberg P.W."/>
        </authorList>
    </citation>
    <scope>NUCLEOTIDE SEQUENCE [LARGE SCALE GENOMIC DNA]</scope>
    <source>
        <strain evidence="1">MT8872</strain>
    </source>
</reference>
<keyword evidence="1" id="KW-1185">Reference proteome</keyword>
<dbReference type="AlphaFoldDB" id="A0A7E4VC53"/>
<reference evidence="2" key="2">
    <citation type="submission" date="2020-10" db="UniProtKB">
        <authorList>
            <consortium name="WormBaseParasite"/>
        </authorList>
    </citation>
    <scope>IDENTIFICATION</scope>
</reference>
<protein>
    <submittedName>
        <fullName evidence="2">Uncharacterized protein</fullName>
    </submittedName>
</protein>
<dbReference type="Proteomes" id="UP000492821">
    <property type="component" value="Unassembled WGS sequence"/>
</dbReference>
<dbReference type="WBParaSite" id="Pan_g19204.t1">
    <property type="protein sequence ID" value="Pan_g19204.t1"/>
    <property type="gene ID" value="Pan_g19204"/>
</dbReference>
<organism evidence="1 2">
    <name type="scientific">Panagrellus redivivus</name>
    <name type="common">Microworm</name>
    <dbReference type="NCBI Taxonomy" id="6233"/>
    <lineage>
        <taxon>Eukaryota</taxon>
        <taxon>Metazoa</taxon>
        <taxon>Ecdysozoa</taxon>
        <taxon>Nematoda</taxon>
        <taxon>Chromadorea</taxon>
        <taxon>Rhabditida</taxon>
        <taxon>Tylenchina</taxon>
        <taxon>Panagrolaimomorpha</taxon>
        <taxon>Panagrolaimoidea</taxon>
        <taxon>Panagrolaimidae</taxon>
        <taxon>Panagrellus</taxon>
    </lineage>
</organism>
<evidence type="ECO:0000313" key="2">
    <source>
        <dbReference type="WBParaSite" id="Pan_g19204.t1"/>
    </source>
</evidence>